<dbReference type="RefSeq" id="WP_189066923.1">
    <property type="nucleotide sequence ID" value="NZ_BMQM01000077.1"/>
</dbReference>
<feature type="compositionally biased region" description="Polar residues" evidence="1">
    <location>
        <begin position="25"/>
        <end position="42"/>
    </location>
</feature>
<feature type="region of interest" description="Disordered" evidence="1">
    <location>
        <begin position="25"/>
        <end position="57"/>
    </location>
</feature>
<feature type="signal peptide" evidence="2">
    <location>
        <begin position="1"/>
        <end position="20"/>
    </location>
</feature>
<organism evidence="3 4">
    <name type="scientific">Deinococcus seoulensis</name>
    <dbReference type="NCBI Taxonomy" id="1837379"/>
    <lineage>
        <taxon>Bacteria</taxon>
        <taxon>Thermotogati</taxon>
        <taxon>Deinococcota</taxon>
        <taxon>Deinococci</taxon>
        <taxon>Deinococcales</taxon>
        <taxon>Deinococcaceae</taxon>
        <taxon>Deinococcus</taxon>
    </lineage>
</organism>
<name>A0ABQ2RYK6_9DEIO</name>
<dbReference type="PROSITE" id="PS51257">
    <property type="entry name" value="PROKAR_LIPOPROTEIN"/>
    <property type="match status" value="1"/>
</dbReference>
<accession>A0ABQ2RYK6</accession>
<keyword evidence="2" id="KW-0732">Signal</keyword>
<comment type="caution">
    <text evidence="3">The sequence shown here is derived from an EMBL/GenBank/DDBJ whole genome shotgun (WGS) entry which is preliminary data.</text>
</comment>
<keyword evidence="4" id="KW-1185">Reference proteome</keyword>
<sequence length="169" mass="18392">MIQKLPNMLCLALTVSLLTACTSGSTSGSPAETYNADISANEPSVAGQDTDKDGTRDDVQREISEKYDGPLEQEALKVARSFQALLISSEQDFKTPQQVQAQVDATTNFFIDKTCIYDNFGLDAMKEVGEFVVSRTINNENRARAYQKVSSVISGAIFDEDSTSCGARK</sequence>
<dbReference type="Proteomes" id="UP000634308">
    <property type="component" value="Unassembled WGS sequence"/>
</dbReference>
<feature type="chain" id="PRO_5045904547" description="Lipoprotein" evidence="2">
    <location>
        <begin position="21"/>
        <end position="169"/>
    </location>
</feature>
<protein>
    <recommendedName>
        <fullName evidence="5">Lipoprotein</fullName>
    </recommendedName>
</protein>
<dbReference type="EMBL" id="BMQM01000077">
    <property type="protein sequence ID" value="GGR76675.1"/>
    <property type="molecule type" value="Genomic_DNA"/>
</dbReference>
<evidence type="ECO:0000256" key="2">
    <source>
        <dbReference type="SAM" id="SignalP"/>
    </source>
</evidence>
<evidence type="ECO:0000313" key="3">
    <source>
        <dbReference type="EMBL" id="GGR76675.1"/>
    </source>
</evidence>
<gene>
    <name evidence="3" type="ORF">GCM10008959_41650</name>
</gene>
<evidence type="ECO:0008006" key="5">
    <source>
        <dbReference type="Google" id="ProtNLM"/>
    </source>
</evidence>
<proteinExistence type="predicted"/>
<reference evidence="4" key="1">
    <citation type="journal article" date="2019" name="Int. J. Syst. Evol. Microbiol.">
        <title>The Global Catalogue of Microorganisms (GCM) 10K type strain sequencing project: providing services to taxonomists for standard genome sequencing and annotation.</title>
        <authorList>
            <consortium name="The Broad Institute Genomics Platform"/>
            <consortium name="The Broad Institute Genome Sequencing Center for Infectious Disease"/>
            <person name="Wu L."/>
            <person name="Ma J."/>
        </authorList>
    </citation>
    <scope>NUCLEOTIDE SEQUENCE [LARGE SCALE GENOMIC DNA]</scope>
    <source>
        <strain evidence="4">JCM 31404</strain>
    </source>
</reference>
<evidence type="ECO:0000256" key="1">
    <source>
        <dbReference type="SAM" id="MobiDB-lite"/>
    </source>
</evidence>
<evidence type="ECO:0000313" key="4">
    <source>
        <dbReference type="Proteomes" id="UP000634308"/>
    </source>
</evidence>